<comment type="caution">
    <text evidence="3">The sequence shown here is derived from an EMBL/GenBank/DDBJ whole genome shotgun (WGS) entry which is preliminary data.</text>
</comment>
<feature type="domain" description="PKD" evidence="2">
    <location>
        <begin position="55"/>
        <end position="102"/>
    </location>
</feature>
<dbReference type="CDD" id="cd00146">
    <property type="entry name" value="PKD"/>
    <property type="match status" value="1"/>
</dbReference>
<reference evidence="3 4" key="1">
    <citation type="submission" date="2019-07" db="EMBL/GenBank/DDBJ databases">
        <title>Rufibacter sp. nov., isolated from lake sediment.</title>
        <authorList>
            <person name="Qu J.-H."/>
        </authorList>
    </citation>
    <scope>NUCLEOTIDE SEQUENCE [LARGE SCALE GENOMIC DNA]</scope>
    <source>
        <strain evidence="3 4">NBS58-1</strain>
    </source>
</reference>
<dbReference type="OrthoDB" id="753168at2"/>
<dbReference type="AlphaFoldDB" id="A0A5B6T819"/>
<dbReference type="SUPFAM" id="SSF49299">
    <property type="entry name" value="PKD domain"/>
    <property type="match status" value="1"/>
</dbReference>
<dbReference type="PROSITE" id="PS51257">
    <property type="entry name" value="PROKAR_LIPOPROTEIN"/>
    <property type="match status" value="1"/>
</dbReference>
<proteinExistence type="predicted"/>
<dbReference type="InterPro" id="IPR035986">
    <property type="entry name" value="PKD_dom_sf"/>
</dbReference>
<dbReference type="InterPro" id="IPR013783">
    <property type="entry name" value="Ig-like_fold"/>
</dbReference>
<evidence type="ECO:0000313" key="3">
    <source>
        <dbReference type="EMBL" id="KAA3436298.1"/>
    </source>
</evidence>
<dbReference type="PROSITE" id="PS50093">
    <property type="entry name" value="PKD"/>
    <property type="match status" value="1"/>
</dbReference>
<keyword evidence="4" id="KW-1185">Reference proteome</keyword>
<dbReference type="InterPro" id="IPR000601">
    <property type="entry name" value="PKD_dom"/>
</dbReference>
<dbReference type="EMBL" id="VKKY01000003">
    <property type="protein sequence ID" value="KAA3436298.1"/>
    <property type="molecule type" value="Genomic_DNA"/>
</dbReference>
<dbReference type="Pfam" id="PF18911">
    <property type="entry name" value="PKD_4"/>
    <property type="match status" value="1"/>
</dbReference>
<organism evidence="3 4">
    <name type="scientific">Rufibacter hautae</name>
    <dbReference type="NCBI Taxonomy" id="2595005"/>
    <lineage>
        <taxon>Bacteria</taxon>
        <taxon>Pseudomonadati</taxon>
        <taxon>Bacteroidota</taxon>
        <taxon>Cytophagia</taxon>
        <taxon>Cytophagales</taxon>
        <taxon>Hymenobacteraceae</taxon>
        <taxon>Rufibacter</taxon>
    </lineage>
</organism>
<dbReference type="SMART" id="SM00089">
    <property type="entry name" value="PKD"/>
    <property type="match status" value="1"/>
</dbReference>
<dbReference type="Gene3D" id="2.60.40.10">
    <property type="entry name" value="Immunoglobulins"/>
    <property type="match status" value="1"/>
</dbReference>
<evidence type="ECO:0000259" key="2">
    <source>
        <dbReference type="PROSITE" id="PS50093"/>
    </source>
</evidence>
<gene>
    <name evidence="3" type="ORF">FOA19_18035</name>
</gene>
<dbReference type="Proteomes" id="UP000324133">
    <property type="component" value="Unassembled WGS sequence"/>
</dbReference>
<name>A0A5B6T819_9BACT</name>
<accession>A0A5B6T819</accession>
<feature type="chain" id="PRO_5022704508" evidence="1">
    <location>
        <begin position="23"/>
        <end position="289"/>
    </location>
</feature>
<feature type="signal peptide" evidence="1">
    <location>
        <begin position="1"/>
        <end position="22"/>
    </location>
</feature>
<evidence type="ECO:0000256" key="1">
    <source>
        <dbReference type="SAM" id="SignalP"/>
    </source>
</evidence>
<dbReference type="RefSeq" id="WP_149092243.1">
    <property type="nucleotide sequence ID" value="NZ_VKKY01000003.1"/>
</dbReference>
<sequence length="289" mass="31569">MKNKLLLFFGLSFLLVATFSCEEDDEGSGTKAVFSYVTDGFVVNFTDFSQNAAEYLWDFGDDGETSTQSNPTHVYSRKGDYLVTLTVKNNGETSTFQDSVYVLGPNVKIDGDFTDWEHVPYTHTNDEGTGGTLLAVKTFASAGALNFYLEGTSDFNLAVIDLYLDADNNPETGFKSWMYPAASGADFLFEGNYNPGTPAESAGSMFAHIGPGNDWAWNEVASFGQSMQFSTMKTVGGKKVIEFSIKRDGLGTMKKFANFAIVESTAGWAEIGNLPYNKQPTSKFATIEL</sequence>
<evidence type="ECO:0000313" key="4">
    <source>
        <dbReference type="Proteomes" id="UP000324133"/>
    </source>
</evidence>
<dbReference type="InterPro" id="IPR022409">
    <property type="entry name" value="PKD/Chitinase_dom"/>
</dbReference>
<protein>
    <submittedName>
        <fullName evidence="3">PKD domain-containing protein</fullName>
    </submittedName>
</protein>
<keyword evidence="1" id="KW-0732">Signal</keyword>